<keyword evidence="2 3" id="KW-0378">Hydrolase</keyword>
<evidence type="ECO:0000256" key="4">
    <source>
        <dbReference type="SAM" id="Phobius"/>
    </source>
</evidence>
<accession>A0A9P7Z4I5</accession>
<feature type="transmembrane region" description="Helical" evidence="4">
    <location>
        <begin position="115"/>
        <end position="134"/>
    </location>
</feature>
<evidence type="ECO:0000313" key="7">
    <source>
        <dbReference type="Proteomes" id="UP000887226"/>
    </source>
</evidence>
<comment type="similarity">
    <text evidence="1 3">Belongs to the type-B carboxylesterase/lipase family.</text>
</comment>
<dbReference type="InterPro" id="IPR029058">
    <property type="entry name" value="AB_hydrolase_fold"/>
</dbReference>
<keyword evidence="4" id="KW-1133">Transmembrane helix</keyword>
<feature type="transmembrane region" description="Helical" evidence="4">
    <location>
        <begin position="48"/>
        <end position="65"/>
    </location>
</feature>
<sequence length="241" mass="27414">MDPYKPTGVIPLEQLWFDAPGIHCLRIPQGEQCLSMDVFGPVKAEKPLQAFAFLYGGALIISYSTKTRHDPAALVRLSEEDGQPIVVMTFKYHIGLLGFLTIQALLMRKESYEDFFLTILGCTVSWLYFLNWVQRNVGFFGGDKNNVTVIGNSAGAWTIGFLITIRETERIMLFKNAIFSFSGPKTMSFQPKGSYYLYYHELLRRADASESSPLEERLVEDRFWDFLERPSKIAIQEVLAG</sequence>
<dbReference type="Pfam" id="PF00135">
    <property type="entry name" value="COesterase"/>
    <property type="match status" value="2"/>
</dbReference>
<dbReference type="PROSITE" id="PS00122">
    <property type="entry name" value="CARBOXYLESTERASE_B_1"/>
    <property type="match status" value="1"/>
</dbReference>
<evidence type="ECO:0000256" key="1">
    <source>
        <dbReference type="ARBA" id="ARBA00005964"/>
    </source>
</evidence>
<keyword evidence="7" id="KW-1185">Reference proteome</keyword>
<dbReference type="PANTHER" id="PTHR11559">
    <property type="entry name" value="CARBOXYLESTERASE"/>
    <property type="match status" value="1"/>
</dbReference>
<dbReference type="Gene3D" id="3.40.50.1820">
    <property type="entry name" value="alpha/beta hydrolase"/>
    <property type="match status" value="1"/>
</dbReference>
<dbReference type="InterPro" id="IPR002018">
    <property type="entry name" value="CarbesteraseB"/>
</dbReference>
<dbReference type="SUPFAM" id="SSF53474">
    <property type="entry name" value="alpha/beta-Hydrolases"/>
    <property type="match status" value="1"/>
</dbReference>
<gene>
    <name evidence="6" type="ORF">BJ878DRAFT_549606</name>
</gene>
<feature type="transmembrane region" description="Helical" evidence="4">
    <location>
        <begin position="85"/>
        <end position="106"/>
    </location>
</feature>
<protein>
    <recommendedName>
        <fullName evidence="3">Carboxylic ester hydrolase</fullName>
        <ecNumber evidence="3">3.1.1.-</ecNumber>
    </recommendedName>
</protein>
<dbReference type="AlphaFoldDB" id="A0A9P7Z4I5"/>
<organism evidence="6 7">
    <name type="scientific">Calycina marina</name>
    <dbReference type="NCBI Taxonomy" id="1763456"/>
    <lineage>
        <taxon>Eukaryota</taxon>
        <taxon>Fungi</taxon>
        <taxon>Dikarya</taxon>
        <taxon>Ascomycota</taxon>
        <taxon>Pezizomycotina</taxon>
        <taxon>Leotiomycetes</taxon>
        <taxon>Helotiales</taxon>
        <taxon>Pezizellaceae</taxon>
        <taxon>Calycina</taxon>
    </lineage>
</organism>
<dbReference type="EMBL" id="MU253885">
    <property type="protein sequence ID" value="KAG9244775.1"/>
    <property type="molecule type" value="Genomic_DNA"/>
</dbReference>
<feature type="domain" description="Carboxylesterase type B" evidence="5">
    <location>
        <begin position="29"/>
        <end position="102"/>
    </location>
</feature>
<evidence type="ECO:0000259" key="5">
    <source>
        <dbReference type="Pfam" id="PF00135"/>
    </source>
</evidence>
<proteinExistence type="inferred from homology"/>
<reference evidence="6" key="1">
    <citation type="journal article" date="2021" name="IMA Fungus">
        <title>Genomic characterization of three marine fungi, including Emericellopsis atlantica sp. nov. with signatures of a generalist lifestyle and marine biomass degradation.</title>
        <authorList>
            <person name="Hagestad O.C."/>
            <person name="Hou L."/>
            <person name="Andersen J.H."/>
            <person name="Hansen E.H."/>
            <person name="Altermark B."/>
            <person name="Li C."/>
            <person name="Kuhnert E."/>
            <person name="Cox R.J."/>
            <person name="Crous P.W."/>
            <person name="Spatafora J.W."/>
            <person name="Lail K."/>
            <person name="Amirebrahimi M."/>
            <person name="Lipzen A."/>
            <person name="Pangilinan J."/>
            <person name="Andreopoulos W."/>
            <person name="Hayes R.D."/>
            <person name="Ng V."/>
            <person name="Grigoriev I.V."/>
            <person name="Jackson S.A."/>
            <person name="Sutton T.D.S."/>
            <person name="Dobson A.D.W."/>
            <person name="Rama T."/>
        </authorList>
    </citation>
    <scope>NUCLEOTIDE SEQUENCE</scope>
    <source>
        <strain evidence="6">TRa3180A</strain>
    </source>
</reference>
<evidence type="ECO:0000256" key="3">
    <source>
        <dbReference type="RuleBase" id="RU361235"/>
    </source>
</evidence>
<dbReference type="OrthoDB" id="3200163at2759"/>
<comment type="caution">
    <text evidence="6">The sequence shown here is derived from an EMBL/GenBank/DDBJ whole genome shotgun (WGS) entry which is preliminary data.</text>
</comment>
<dbReference type="InterPro" id="IPR019826">
    <property type="entry name" value="Carboxylesterase_B_AS"/>
</dbReference>
<feature type="transmembrane region" description="Helical" evidence="4">
    <location>
        <begin position="146"/>
        <end position="165"/>
    </location>
</feature>
<dbReference type="Proteomes" id="UP000887226">
    <property type="component" value="Unassembled WGS sequence"/>
</dbReference>
<keyword evidence="4" id="KW-0472">Membrane</keyword>
<evidence type="ECO:0000313" key="6">
    <source>
        <dbReference type="EMBL" id="KAG9244775.1"/>
    </source>
</evidence>
<dbReference type="InterPro" id="IPR050309">
    <property type="entry name" value="Type-B_Carboxylest/Lipase"/>
</dbReference>
<feature type="domain" description="Carboxylesterase type B" evidence="5">
    <location>
        <begin position="130"/>
        <end position="188"/>
    </location>
</feature>
<evidence type="ECO:0000256" key="2">
    <source>
        <dbReference type="ARBA" id="ARBA00022801"/>
    </source>
</evidence>
<name>A0A9P7Z4I5_9HELO</name>
<dbReference type="GO" id="GO:0016787">
    <property type="term" value="F:hydrolase activity"/>
    <property type="evidence" value="ECO:0007669"/>
    <property type="project" value="UniProtKB-KW"/>
</dbReference>
<dbReference type="EC" id="3.1.1.-" evidence="3"/>
<keyword evidence="4" id="KW-0812">Transmembrane</keyword>